<protein>
    <submittedName>
        <fullName evidence="1">Uncharacterized protein</fullName>
    </submittedName>
</protein>
<evidence type="ECO:0000313" key="1">
    <source>
        <dbReference type="EMBL" id="EER18904.1"/>
    </source>
</evidence>
<dbReference type="GeneID" id="9049307"/>
<proteinExistence type="predicted"/>
<organism evidence="2">
    <name type="scientific">Perkinsus marinus (strain ATCC 50983 / TXsc)</name>
    <dbReference type="NCBI Taxonomy" id="423536"/>
    <lineage>
        <taxon>Eukaryota</taxon>
        <taxon>Sar</taxon>
        <taxon>Alveolata</taxon>
        <taxon>Perkinsozoa</taxon>
        <taxon>Perkinsea</taxon>
        <taxon>Perkinsida</taxon>
        <taxon>Perkinsidae</taxon>
        <taxon>Perkinsus</taxon>
    </lineage>
</organism>
<dbReference type="EMBL" id="GG671478">
    <property type="protein sequence ID" value="EER18904.1"/>
    <property type="molecule type" value="Genomic_DNA"/>
</dbReference>
<sequence>MMIQRGVGSLLRDSESLPLNVDYFCRRSVHQGSLPFRVGVSEEIRDALTAIRNKLSPEYLESRLQERITKINSEQEAACKACVSVLDLPLSVFSSVFIARWPCLDHQVSSVTTPLYE</sequence>
<evidence type="ECO:0000313" key="2">
    <source>
        <dbReference type="Proteomes" id="UP000007800"/>
    </source>
</evidence>
<gene>
    <name evidence="1" type="ORF">Pmar_PMAR001517</name>
</gene>
<keyword evidence="2" id="KW-1185">Reference proteome</keyword>
<dbReference type="AlphaFoldDB" id="C5K9D8"/>
<accession>C5K9D8</accession>
<name>C5K9D8_PERM5</name>
<dbReference type="RefSeq" id="XP_002787108.1">
    <property type="nucleotide sequence ID" value="XM_002787062.1"/>
</dbReference>
<dbReference type="InParanoid" id="C5K9D8"/>
<reference evidence="1 2" key="1">
    <citation type="submission" date="2008-07" db="EMBL/GenBank/DDBJ databases">
        <authorList>
            <person name="El-Sayed N."/>
            <person name="Caler E."/>
            <person name="Inman J."/>
            <person name="Amedeo P."/>
            <person name="Hass B."/>
            <person name="Wortman J."/>
        </authorList>
    </citation>
    <scope>NUCLEOTIDE SEQUENCE [LARGE SCALE GENOMIC DNA]</scope>
    <source>
        <strain evidence="2">ATCC 50983 / TXsc</strain>
    </source>
</reference>
<dbReference type="Proteomes" id="UP000007800">
    <property type="component" value="Unassembled WGS sequence"/>
</dbReference>